<dbReference type="PROSITE" id="PS50158">
    <property type="entry name" value="ZF_CCHC"/>
    <property type="match status" value="1"/>
</dbReference>
<dbReference type="Gene3D" id="4.10.60.10">
    <property type="entry name" value="Zinc finger, CCHC-type"/>
    <property type="match status" value="1"/>
</dbReference>
<accession>A0ABY6LFJ6</accession>
<reference evidence="8 9" key="1">
    <citation type="submission" date="2022-01" db="EMBL/GenBank/DDBJ databases">
        <title>A chromosomal length assembly of Cordylochernes scorpioides.</title>
        <authorList>
            <person name="Zeh D."/>
            <person name="Zeh J."/>
        </authorList>
    </citation>
    <scope>NUCLEOTIDE SEQUENCE [LARGE SCALE GENOMIC DNA]</scope>
    <source>
        <strain evidence="8">IN4F17</strain>
        <tissue evidence="8">Whole Body</tissue>
    </source>
</reference>
<dbReference type="InterPro" id="IPR014001">
    <property type="entry name" value="Helicase_ATP-bd"/>
</dbReference>
<dbReference type="InterPro" id="IPR011545">
    <property type="entry name" value="DEAD/DEAH_box_helicase_dom"/>
</dbReference>
<organism evidence="8 9">
    <name type="scientific">Cordylochernes scorpioides</name>
    <dbReference type="NCBI Taxonomy" id="51811"/>
    <lineage>
        <taxon>Eukaryota</taxon>
        <taxon>Metazoa</taxon>
        <taxon>Ecdysozoa</taxon>
        <taxon>Arthropoda</taxon>
        <taxon>Chelicerata</taxon>
        <taxon>Arachnida</taxon>
        <taxon>Pseudoscorpiones</taxon>
        <taxon>Cheliferoidea</taxon>
        <taxon>Chernetidae</taxon>
        <taxon>Cordylochernes</taxon>
    </lineage>
</organism>
<dbReference type="Proteomes" id="UP001235939">
    <property type="component" value="Chromosome 18"/>
</dbReference>
<keyword evidence="9" id="KW-1185">Reference proteome</keyword>
<keyword evidence="2" id="KW-0378">Hydrolase</keyword>
<protein>
    <submittedName>
        <fullName evidence="8">DDX47</fullName>
    </submittedName>
</protein>
<evidence type="ECO:0000256" key="4">
    <source>
        <dbReference type="ARBA" id="ARBA00022840"/>
    </source>
</evidence>
<keyword evidence="1" id="KW-0547">Nucleotide-binding</keyword>
<dbReference type="SUPFAM" id="SSF52540">
    <property type="entry name" value="P-loop containing nucleoside triphosphate hydrolases"/>
    <property type="match status" value="1"/>
</dbReference>
<feature type="domain" description="CCHC-type" evidence="6">
    <location>
        <begin position="70"/>
        <end position="84"/>
    </location>
</feature>
<dbReference type="SMART" id="SM00343">
    <property type="entry name" value="ZnF_C2HC"/>
    <property type="match status" value="1"/>
</dbReference>
<evidence type="ECO:0000313" key="9">
    <source>
        <dbReference type="Proteomes" id="UP001235939"/>
    </source>
</evidence>
<dbReference type="InterPro" id="IPR036875">
    <property type="entry name" value="Znf_CCHC_sf"/>
</dbReference>
<dbReference type="PANTHER" id="PTHR47959">
    <property type="entry name" value="ATP-DEPENDENT RNA HELICASE RHLE-RELATED"/>
    <property type="match status" value="1"/>
</dbReference>
<keyword evidence="5" id="KW-0479">Metal-binding</keyword>
<dbReference type="Pfam" id="PF22936">
    <property type="entry name" value="Pol_BBD"/>
    <property type="match status" value="1"/>
</dbReference>
<dbReference type="PANTHER" id="PTHR47959:SF1">
    <property type="entry name" value="ATP-DEPENDENT RNA HELICASE DBPA"/>
    <property type="match status" value="1"/>
</dbReference>
<name>A0ABY6LFJ6_9ARAC</name>
<keyword evidence="4" id="KW-0067">ATP-binding</keyword>
<keyword evidence="5" id="KW-0863">Zinc-finger</keyword>
<dbReference type="PROSITE" id="PS51192">
    <property type="entry name" value="HELICASE_ATP_BIND_1"/>
    <property type="match status" value="1"/>
</dbReference>
<dbReference type="Gene3D" id="3.40.50.300">
    <property type="entry name" value="P-loop containing nucleotide triphosphate hydrolases"/>
    <property type="match status" value="1"/>
</dbReference>
<evidence type="ECO:0000259" key="7">
    <source>
        <dbReference type="PROSITE" id="PS51192"/>
    </source>
</evidence>
<keyword evidence="3" id="KW-0347">Helicase</keyword>
<evidence type="ECO:0000259" key="6">
    <source>
        <dbReference type="PROSITE" id="PS50158"/>
    </source>
</evidence>
<evidence type="ECO:0000256" key="3">
    <source>
        <dbReference type="ARBA" id="ARBA00022806"/>
    </source>
</evidence>
<dbReference type="InterPro" id="IPR050079">
    <property type="entry name" value="DEAD_box_RNA_helicase"/>
</dbReference>
<dbReference type="Pfam" id="PF00098">
    <property type="entry name" value="zf-CCHC"/>
    <property type="match status" value="1"/>
</dbReference>
<keyword evidence="5" id="KW-0862">Zinc</keyword>
<dbReference type="Pfam" id="PF00270">
    <property type="entry name" value="DEAD"/>
    <property type="match status" value="1"/>
</dbReference>
<evidence type="ECO:0000313" key="8">
    <source>
        <dbReference type="EMBL" id="UYV79911.1"/>
    </source>
</evidence>
<dbReference type="InterPro" id="IPR001878">
    <property type="entry name" value="Znf_CCHC"/>
</dbReference>
<evidence type="ECO:0000256" key="2">
    <source>
        <dbReference type="ARBA" id="ARBA00022801"/>
    </source>
</evidence>
<feature type="domain" description="Helicase ATP-binding" evidence="7">
    <location>
        <begin position="172"/>
        <end position="261"/>
    </location>
</feature>
<gene>
    <name evidence="8" type="ORF">LAZ67_18001027</name>
</gene>
<sequence>MLAGLPESYDGIIMTFSNVEDKEFTSSKVKHVLLAEYERRMARRVNNTNEALQFGTTTRKEDKKKKNFTCYKCGKEGHIARSCRGKAKTPAPNLQPPRCSTHEIAGSEMLTALSCAIPENSWVIDSSAIHHVCNKREWFTNFQGITSDPILRASGTTRAEGCGDIRFNAYVEPGSGKTGAFILPILMDIQRKDGLHYALVLEPTKELAVQVAVQFKNVGKYIDLKVVHLTGGDCYEQQALLLNKLRPRVSVATPGRLLHTI</sequence>
<dbReference type="SUPFAM" id="SSF57756">
    <property type="entry name" value="Retrovirus zinc finger-like domains"/>
    <property type="match status" value="1"/>
</dbReference>
<evidence type="ECO:0000256" key="5">
    <source>
        <dbReference type="PROSITE-ProRule" id="PRU00047"/>
    </source>
</evidence>
<dbReference type="InterPro" id="IPR054722">
    <property type="entry name" value="PolX-like_BBD"/>
</dbReference>
<dbReference type="InterPro" id="IPR027417">
    <property type="entry name" value="P-loop_NTPase"/>
</dbReference>
<evidence type="ECO:0000256" key="1">
    <source>
        <dbReference type="ARBA" id="ARBA00022741"/>
    </source>
</evidence>
<dbReference type="EMBL" id="CP092880">
    <property type="protein sequence ID" value="UYV79911.1"/>
    <property type="molecule type" value="Genomic_DNA"/>
</dbReference>
<proteinExistence type="predicted"/>